<accession>A0A369BCS6</accession>
<dbReference type="InterPro" id="IPR001789">
    <property type="entry name" value="Sig_transdc_resp-reg_receiver"/>
</dbReference>
<organism evidence="13 14">
    <name type="scientific">Anaerobacterium chartisolvens</name>
    <dbReference type="NCBI Taxonomy" id="1297424"/>
    <lineage>
        <taxon>Bacteria</taxon>
        <taxon>Bacillati</taxon>
        <taxon>Bacillota</taxon>
        <taxon>Clostridia</taxon>
        <taxon>Eubacteriales</taxon>
        <taxon>Oscillospiraceae</taxon>
        <taxon>Anaerobacterium</taxon>
    </lineage>
</organism>
<gene>
    <name evidence="13" type="ORF">DFR58_10378</name>
</gene>
<dbReference type="PROSITE" id="PS50110">
    <property type="entry name" value="RESPONSE_REGULATORY"/>
    <property type="match status" value="1"/>
</dbReference>
<keyword evidence="3" id="KW-0963">Cytoplasm</keyword>
<dbReference type="SMART" id="SM00342">
    <property type="entry name" value="HTH_ARAC"/>
    <property type="match status" value="1"/>
</dbReference>
<keyword evidence="7" id="KW-0238">DNA-binding</keyword>
<name>A0A369BCS6_9FIRM</name>
<protein>
    <recommendedName>
        <fullName evidence="2">Stage 0 sporulation protein A homolog</fullName>
    </recommendedName>
</protein>
<dbReference type="SUPFAM" id="SSF46689">
    <property type="entry name" value="Homeodomain-like"/>
    <property type="match status" value="1"/>
</dbReference>
<evidence type="ECO:0000256" key="2">
    <source>
        <dbReference type="ARBA" id="ARBA00018672"/>
    </source>
</evidence>
<evidence type="ECO:0000256" key="5">
    <source>
        <dbReference type="ARBA" id="ARBA00023012"/>
    </source>
</evidence>
<dbReference type="RefSeq" id="WP_114296408.1">
    <property type="nucleotide sequence ID" value="NZ_QPJT01000003.1"/>
</dbReference>
<reference evidence="13 14" key="1">
    <citation type="submission" date="2018-07" db="EMBL/GenBank/DDBJ databases">
        <title>Genomic Encyclopedia of Type Strains, Phase IV (KMG-IV): sequencing the most valuable type-strain genomes for metagenomic binning, comparative biology and taxonomic classification.</title>
        <authorList>
            <person name="Goeker M."/>
        </authorList>
    </citation>
    <scope>NUCLEOTIDE SEQUENCE [LARGE SCALE GENOMIC DNA]</scope>
    <source>
        <strain evidence="13 14">DSM 27016</strain>
    </source>
</reference>
<dbReference type="InterPro" id="IPR009057">
    <property type="entry name" value="Homeodomain-like_sf"/>
</dbReference>
<dbReference type="Gene3D" id="3.40.50.2300">
    <property type="match status" value="1"/>
</dbReference>
<dbReference type="InterPro" id="IPR018060">
    <property type="entry name" value="HTH_AraC"/>
</dbReference>
<evidence type="ECO:0000259" key="11">
    <source>
        <dbReference type="PROSITE" id="PS01124"/>
    </source>
</evidence>
<sequence length="243" mass="28028">MYRVMIIDDEKAIRSLLRITIDWEELGMKVVGEASSGIEAINTIEELNPDIVFVDIRMPFMDGIEFSKLAIKRYPQLKIIVLTAFNEFEYARQCIGIGICEYLLKPIVRKEIKKVLQKIKEQLDAEERQECDEEIPVSGLSSIDKIKDYLHYNYSDSNLNLTKVALKFGFNASYLSRAFKNETGKSFVNYLTECRMEKAVQLARKGKLMCEAAEEVGIPDPNYFSKCFKKNTGKNYSELRKKN</sequence>
<proteinExistence type="predicted"/>
<comment type="subcellular location">
    <subcellularLocation>
        <location evidence="1">Cytoplasm</location>
    </subcellularLocation>
</comment>
<evidence type="ECO:0000256" key="7">
    <source>
        <dbReference type="ARBA" id="ARBA00023125"/>
    </source>
</evidence>
<dbReference type="Gene3D" id="1.10.10.60">
    <property type="entry name" value="Homeodomain-like"/>
    <property type="match status" value="2"/>
</dbReference>
<keyword evidence="8" id="KW-0804">Transcription</keyword>
<dbReference type="OrthoDB" id="324626at2"/>
<dbReference type="GO" id="GO:0005737">
    <property type="term" value="C:cytoplasm"/>
    <property type="evidence" value="ECO:0007669"/>
    <property type="project" value="UniProtKB-SubCell"/>
</dbReference>
<dbReference type="GO" id="GO:0003700">
    <property type="term" value="F:DNA-binding transcription factor activity"/>
    <property type="evidence" value="ECO:0007669"/>
    <property type="project" value="InterPro"/>
</dbReference>
<dbReference type="InterPro" id="IPR051552">
    <property type="entry name" value="HptR"/>
</dbReference>
<evidence type="ECO:0000313" key="14">
    <source>
        <dbReference type="Proteomes" id="UP000253034"/>
    </source>
</evidence>
<dbReference type="AlphaFoldDB" id="A0A369BCS6"/>
<evidence type="ECO:0000256" key="9">
    <source>
        <dbReference type="ARBA" id="ARBA00024867"/>
    </source>
</evidence>
<evidence type="ECO:0000256" key="6">
    <source>
        <dbReference type="ARBA" id="ARBA00023015"/>
    </source>
</evidence>
<feature type="domain" description="Response regulatory" evidence="12">
    <location>
        <begin position="3"/>
        <end position="120"/>
    </location>
</feature>
<dbReference type="EMBL" id="QPJT01000003">
    <property type="protein sequence ID" value="RCX19333.1"/>
    <property type="molecule type" value="Genomic_DNA"/>
</dbReference>
<dbReference type="Pfam" id="PF12833">
    <property type="entry name" value="HTH_18"/>
    <property type="match status" value="1"/>
</dbReference>
<keyword evidence="14" id="KW-1185">Reference proteome</keyword>
<comment type="function">
    <text evidence="9">May play the central regulatory role in sporulation. It may be an element of the effector pathway responsible for the activation of sporulation genes in response to nutritional stress. Spo0A may act in concert with spo0H (a sigma factor) to control the expression of some genes that are critical to the sporulation process.</text>
</comment>
<dbReference type="SUPFAM" id="SSF52172">
    <property type="entry name" value="CheY-like"/>
    <property type="match status" value="1"/>
</dbReference>
<evidence type="ECO:0000256" key="4">
    <source>
        <dbReference type="ARBA" id="ARBA00022553"/>
    </source>
</evidence>
<feature type="modified residue" description="4-aspartylphosphate" evidence="10">
    <location>
        <position position="55"/>
    </location>
</feature>
<dbReference type="GO" id="GO:0043565">
    <property type="term" value="F:sequence-specific DNA binding"/>
    <property type="evidence" value="ECO:0007669"/>
    <property type="project" value="InterPro"/>
</dbReference>
<dbReference type="InterPro" id="IPR011006">
    <property type="entry name" value="CheY-like_superfamily"/>
</dbReference>
<dbReference type="SMART" id="SM00448">
    <property type="entry name" value="REC"/>
    <property type="match status" value="1"/>
</dbReference>
<dbReference type="CDD" id="cd17536">
    <property type="entry name" value="REC_YesN-like"/>
    <property type="match status" value="1"/>
</dbReference>
<evidence type="ECO:0000256" key="1">
    <source>
        <dbReference type="ARBA" id="ARBA00004496"/>
    </source>
</evidence>
<comment type="caution">
    <text evidence="13">The sequence shown here is derived from an EMBL/GenBank/DDBJ whole genome shotgun (WGS) entry which is preliminary data.</text>
</comment>
<feature type="domain" description="HTH araC/xylS-type" evidence="11">
    <location>
        <begin position="144"/>
        <end position="242"/>
    </location>
</feature>
<evidence type="ECO:0000256" key="8">
    <source>
        <dbReference type="ARBA" id="ARBA00023163"/>
    </source>
</evidence>
<dbReference type="PANTHER" id="PTHR42713">
    <property type="entry name" value="HISTIDINE KINASE-RELATED"/>
    <property type="match status" value="1"/>
</dbReference>
<keyword evidence="6" id="KW-0805">Transcription regulation</keyword>
<keyword evidence="5" id="KW-0902">Two-component regulatory system</keyword>
<evidence type="ECO:0000256" key="10">
    <source>
        <dbReference type="PROSITE-ProRule" id="PRU00169"/>
    </source>
</evidence>
<dbReference type="PROSITE" id="PS01124">
    <property type="entry name" value="HTH_ARAC_FAMILY_2"/>
    <property type="match status" value="1"/>
</dbReference>
<dbReference type="PANTHER" id="PTHR42713:SF3">
    <property type="entry name" value="TRANSCRIPTIONAL REGULATORY PROTEIN HPTR"/>
    <property type="match status" value="1"/>
</dbReference>
<keyword evidence="4 10" id="KW-0597">Phosphoprotein</keyword>
<evidence type="ECO:0000259" key="12">
    <source>
        <dbReference type="PROSITE" id="PS50110"/>
    </source>
</evidence>
<evidence type="ECO:0000256" key="3">
    <source>
        <dbReference type="ARBA" id="ARBA00022490"/>
    </source>
</evidence>
<dbReference type="GO" id="GO:0000160">
    <property type="term" value="P:phosphorelay signal transduction system"/>
    <property type="evidence" value="ECO:0007669"/>
    <property type="project" value="UniProtKB-KW"/>
</dbReference>
<evidence type="ECO:0000313" key="13">
    <source>
        <dbReference type="EMBL" id="RCX19333.1"/>
    </source>
</evidence>
<dbReference type="Proteomes" id="UP000253034">
    <property type="component" value="Unassembled WGS sequence"/>
</dbReference>
<dbReference type="Pfam" id="PF00072">
    <property type="entry name" value="Response_reg"/>
    <property type="match status" value="1"/>
</dbReference>